<feature type="compositionally biased region" description="Low complexity" evidence="1">
    <location>
        <begin position="181"/>
        <end position="204"/>
    </location>
</feature>
<keyword evidence="3" id="KW-1185">Reference proteome</keyword>
<feature type="region of interest" description="Disordered" evidence="1">
    <location>
        <begin position="173"/>
        <end position="239"/>
    </location>
</feature>
<dbReference type="Pfam" id="PF07893">
    <property type="entry name" value="DUF1668"/>
    <property type="match status" value="1"/>
</dbReference>
<evidence type="ECO:0000313" key="3">
    <source>
        <dbReference type="Proteomes" id="UP001497457"/>
    </source>
</evidence>
<dbReference type="Proteomes" id="UP001497457">
    <property type="component" value="Chromosome 28b"/>
</dbReference>
<organism evidence="2 3">
    <name type="scientific">Urochloa decumbens</name>
    <dbReference type="NCBI Taxonomy" id="240449"/>
    <lineage>
        <taxon>Eukaryota</taxon>
        <taxon>Viridiplantae</taxon>
        <taxon>Streptophyta</taxon>
        <taxon>Embryophyta</taxon>
        <taxon>Tracheophyta</taxon>
        <taxon>Spermatophyta</taxon>
        <taxon>Magnoliopsida</taxon>
        <taxon>Liliopsida</taxon>
        <taxon>Poales</taxon>
        <taxon>Poaceae</taxon>
        <taxon>PACMAD clade</taxon>
        <taxon>Panicoideae</taxon>
        <taxon>Panicodae</taxon>
        <taxon>Paniceae</taxon>
        <taxon>Melinidinae</taxon>
        <taxon>Urochloa</taxon>
    </lineage>
</organism>
<reference evidence="2 3" key="2">
    <citation type="submission" date="2024-10" db="EMBL/GenBank/DDBJ databases">
        <authorList>
            <person name="Ryan C."/>
        </authorList>
    </citation>
    <scope>NUCLEOTIDE SEQUENCE [LARGE SCALE GENOMIC DNA]</scope>
</reference>
<name>A0ABC9C2M7_9POAL</name>
<dbReference type="InterPro" id="IPR012871">
    <property type="entry name" value="DUF1668_ORYSA"/>
</dbReference>
<proteinExistence type="predicted"/>
<evidence type="ECO:0000313" key="2">
    <source>
        <dbReference type="EMBL" id="CAL5009749.1"/>
    </source>
</evidence>
<dbReference type="EMBL" id="OZ075138">
    <property type="protein sequence ID" value="CAL5009749.1"/>
    <property type="molecule type" value="Genomic_DNA"/>
</dbReference>
<sequence length="311" mass="34278">MSYRRFLYLVADECADHKFSLRCIDTSRFFFFFVPRPPPELWAPPPTPTPLDSRGGAAAATDPSAAEDAGRLPNPTLSRARARRRRRGEPDPGGGHRRKHRHDPHVVMCDPGPPLAVLPLGTISPKFLPFSLTAGDGSLYVMDLVPKQRRSFKALSYGRLHRHFAKEWYCRTGTPSRRRPSCTATAAARRGTSSPTRWPAAPTSSCPPGPGAPGPSTRRGASGGIRSATGRCRSAASPSTFPETRRFFDVGELRVCPETRRTCMVEGMEAQAVITGVEVESCCGGGDQELRVVRHKSQRYKLDILSYYWVL</sequence>
<gene>
    <name evidence="2" type="ORF">URODEC1_LOCUS69650</name>
</gene>
<evidence type="ECO:0000256" key="1">
    <source>
        <dbReference type="SAM" id="MobiDB-lite"/>
    </source>
</evidence>
<reference evidence="3" key="1">
    <citation type="submission" date="2024-06" db="EMBL/GenBank/DDBJ databases">
        <authorList>
            <person name="Ryan C."/>
        </authorList>
    </citation>
    <scope>NUCLEOTIDE SEQUENCE [LARGE SCALE GENOMIC DNA]</scope>
</reference>
<accession>A0ABC9C2M7</accession>
<protein>
    <submittedName>
        <fullName evidence="2">Uncharacterized protein</fullName>
    </submittedName>
</protein>
<feature type="region of interest" description="Disordered" evidence="1">
    <location>
        <begin position="42"/>
        <end position="107"/>
    </location>
</feature>
<feature type="compositionally biased region" description="Low complexity" evidence="1">
    <location>
        <begin position="55"/>
        <end position="67"/>
    </location>
</feature>
<dbReference type="AlphaFoldDB" id="A0ABC9C2M7"/>